<evidence type="ECO:0000313" key="1">
    <source>
        <dbReference type="EMBL" id="ORX77021.1"/>
    </source>
</evidence>
<dbReference type="AlphaFoldDB" id="A0A1Y1WU07"/>
<accession>A0A1Y1WU07</accession>
<name>A0A1Y1WU07_9FUNG</name>
<dbReference type="InParanoid" id="A0A1Y1WU07"/>
<organism evidence="1 2">
    <name type="scientific">Basidiobolus meristosporus CBS 931.73</name>
    <dbReference type="NCBI Taxonomy" id="1314790"/>
    <lineage>
        <taxon>Eukaryota</taxon>
        <taxon>Fungi</taxon>
        <taxon>Fungi incertae sedis</taxon>
        <taxon>Zoopagomycota</taxon>
        <taxon>Entomophthoromycotina</taxon>
        <taxon>Basidiobolomycetes</taxon>
        <taxon>Basidiobolales</taxon>
        <taxon>Basidiobolaceae</taxon>
        <taxon>Basidiobolus</taxon>
    </lineage>
</organism>
<comment type="caution">
    <text evidence="1">The sequence shown here is derived from an EMBL/GenBank/DDBJ whole genome shotgun (WGS) entry which is preliminary data.</text>
</comment>
<keyword evidence="2" id="KW-1185">Reference proteome</keyword>
<dbReference type="EMBL" id="MCFE01000904">
    <property type="protein sequence ID" value="ORX77021.1"/>
    <property type="molecule type" value="Genomic_DNA"/>
</dbReference>
<evidence type="ECO:0000313" key="2">
    <source>
        <dbReference type="Proteomes" id="UP000193498"/>
    </source>
</evidence>
<protein>
    <submittedName>
        <fullName evidence="1">Uncharacterized protein</fullName>
    </submittedName>
</protein>
<sequence>MVRYTPQSSDGHKVLSWSKSVFEADVFESESSYERLIYASTGHQRGINWASSFTTTISHMPNATMTF</sequence>
<proteinExistence type="predicted"/>
<reference evidence="1 2" key="1">
    <citation type="submission" date="2016-07" db="EMBL/GenBank/DDBJ databases">
        <title>Pervasive Adenine N6-methylation of Active Genes in Fungi.</title>
        <authorList>
            <consortium name="DOE Joint Genome Institute"/>
            <person name="Mondo S.J."/>
            <person name="Dannebaum R.O."/>
            <person name="Kuo R.C."/>
            <person name="Labutti K."/>
            <person name="Haridas S."/>
            <person name="Kuo A."/>
            <person name="Salamov A."/>
            <person name="Ahrendt S.R."/>
            <person name="Lipzen A."/>
            <person name="Sullivan W."/>
            <person name="Andreopoulos W.B."/>
            <person name="Clum A."/>
            <person name="Lindquist E."/>
            <person name="Daum C."/>
            <person name="Ramamoorthy G.K."/>
            <person name="Gryganskyi A."/>
            <person name="Culley D."/>
            <person name="Magnuson J.K."/>
            <person name="James T.Y."/>
            <person name="O'Malley M.A."/>
            <person name="Stajich J.E."/>
            <person name="Spatafora J.W."/>
            <person name="Visel A."/>
            <person name="Grigoriev I.V."/>
        </authorList>
    </citation>
    <scope>NUCLEOTIDE SEQUENCE [LARGE SCALE GENOMIC DNA]</scope>
    <source>
        <strain evidence="1 2">CBS 931.73</strain>
    </source>
</reference>
<dbReference type="Proteomes" id="UP000193498">
    <property type="component" value="Unassembled WGS sequence"/>
</dbReference>
<gene>
    <name evidence="1" type="ORF">K493DRAFT_107369</name>
</gene>